<dbReference type="PROSITE" id="PS50404">
    <property type="entry name" value="GST_NTER"/>
    <property type="match status" value="1"/>
</dbReference>
<dbReference type="RefSeq" id="WP_243306245.1">
    <property type="nucleotide sequence ID" value="NZ_JALGBI010000001.1"/>
</dbReference>
<dbReference type="InterPro" id="IPR004045">
    <property type="entry name" value="Glutathione_S-Trfase_N"/>
</dbReference>
<dbReference type="PANTHER" id="PTHR44051:SF21">
    <property type="entry name" value="GLUTATHIONE S-TRANSFERASE FAMILY PROTEIN"/>
    <property type="match status" value="1"/>
</dbReference>
<dbReference type="InterPro" id="IPR036249">
    <property type="entry name" value="Thioredoxin-like_sf"/>
</dbReference>
<dbReference type="EMBL" id="JALGBI010000001">
    <property type="protein sequence ID" value="MCJ0763662.1"/>
    <property type="molecule type" value="Genomic_DNA"/>
</dbReference>
<dbReference type="SUPFAM" id="SSF52833">
    <property type="entry name" value="Thioredoxin-like"/>
    <property type="match status" value="1"/>
</dbReference>
<sequence length="206" mass="22533">MSLSLYYHPYSRAAGTLWALEEAEVAYDLRVIDIMKGEQKGSELVAKNPMGKLPTLVDGDVVVTEASAIALYLADRYAPGRLAPALDDPRRGAYLRWSFFAPSVIEPAVMAKHSGWAVKEVAAGWGSFASMIAAAESAIAGKPFVLGEAFSMADVVLGGTLRFMMDFKQIDPVPLFKDYVDRLKVRPAYQRAEARNLAMRSELGLQ</sequence>
<name>A0A9X1VUM1_9BURK</name>
<dbReference type="SFLD" id="SFLDG00358">
    <property type="entry name" value="Main_(cytGST)"/>
    <property type="match status" value="1"/>
</dbReference>
<dbReference type="SFLD" id="SFLDG01150">
    <property type="entry name" value="Main.1:_Beta-like"/>
    <property type="match status" value="1"/>
</dbReference>
<evidence type="ECO:0000313" key="3">
    <source>
        <dbReference type="Proteomes" id="UP001139447"/>
    </source>
</evidence>
<dbReference type="InterPro" id="IPR040079">
    <property type="entry name" value="Glutathione_S-Trfase"/>
</dbReference>
<dbReference type="CDD" id="cd03046">
    <property type="entry name" value="GST_N_GTT1_like"/>
    <property type="match status" value="1"/>
</dbReference>
<gene>
    <name evidence="2" type="ORF">MMF98_10640</name>
</gene>
<evidence type="ECO:0000313" key="2">
    <source>
        <dbReference type="EMBL" id="MCJ0763662.1"/>
    </source>
</evidence>
<dbReference type="SUPFAM" id="SSF47616">
    <property type="entry name" value="GST C-terminal domain-like"/>
    <property type="match status" value="1"/>
</dbReference>
<reference evidence="2" key="1">
    <citation type="submission" date="2022-03" db="EMBL/GenBank/DDBJ databases">
        <authorList>
            <person name="Woo C.Y."/>
        </authorList>
    </citation>
    <scope>NUCLEOTIDE SEQUENCE</scope>
    <source>
        <strain evidence="2">CYS-02</strain>
    </source>
</reference>
<comment type="caution">
    <text evidence="2">The sequence shown here is derived from an EMBL/GenBank/DDBJ whole genome shotgun (WGS) entry which is preliminary data.</text>
</comment>
<dbReference type="Proteomes" id="UP001139447">
    <property type="component" value="Unassembled WGS sequence"/>
</dbReference>
<evidence type="ECO:0000259" key="1">
    <source>
        <dbReference type="PROSITE" id="PS50404"/>
    </source>
</evidence>
<feature type="domain" description="GST N-terminal" evidence="1">
    <location>
        <begin position="1"/>
        <end position="81"/>
    </location>
</feature>
<dbReference type="PANTHER" id="PTHR44051">
    <property type="entry name" value="GLUTATHIONE S-TRANSFERASE-RELATED"/>
    <property type="match status" value="1"/>
</dbReference>
<keyword evidence="3" id="KW-1185">Reference proteome</keyword>
<dbReference type="Gene3D" id="3.40.30.10">
    <property type="entry name" value="Glutaredoxin"/>
    <property type="match status" value="1"/>
</dbReference>
<accession>A0A9X1VUM1</accession>
<protein>
    <submittedName>
        <fullName evidence="2">Glutathione S-transferase family protein</fullName>
    </submittedName>
</protein>
<dbReference type="AlphaFoldDB" id="A0A9X1VUM1"/>
<organism evidence="2 3">
    <name type="scientific">Variovorax terrae</name>
    <dbReference type="NCBI Taxonomy" id="2923278"/>
    <lineage>
        <taxon>Bacteria</taxon>
        <taxon>Pseudomonadati</taxon>
        <taxon>Pseudomonadota</taxon>
        <taxon>Betaproteobacteria</taxon>
        <taxon>Burkholderiales</taxon>
        <taxon>Comamonadaceae</taxon>
        <taxon>Variovorax</taxon>
    </lineage>
</organism>
<dbReference type="SFLD" id="SFLDS00019">
    <property type="entry name" value="Glutathione_Transferase_(cytos"/>
    <property type="match status" value="1"/>
</dbReference>
<proteinExistence type="predicted"/>
<dbReference type="InterPro" id="IPR036282">
    <property type="entry name" value="Glutathione-S-Trfase_C_sf"/>
</dbReference>
<dbReference type="Pfam" id="PF13410">
    <property type="entry name" value="GST_C_2"/>
    <property type="match status" value="1"/>
</dbReference>
<dbReference type="Gene3D" id="1.20.1050.10">
    <property type="match status" value="1"/>
</dbReference>
<dbReference type="Pfam" id="PF02798">
    <property type="entry name" value="GST_N"/>
    <property type="match status" value="1"/>
</dbReference>
<dbReference type="CDD" id="cd03207">
    <property type="entry name" value="GST_C_8"/>
    <property type="match status" value="1"/>
</dbReference>